<accession>A0AAE1U4U1</accession>
<organism evidence="2 3">
    <name type="scientific">Petrolisthes manimaculis</name>
    <dbReference type="NCBI Taxonomy" id="1843537"/>
    <lineage>
        <taxon>Eukaryota</taxon>
        <taxon>Metazoa</taxon>
        <taxon>Ecdysozoa</taxon>
        <taxon>Arthropoda</taxon>
        <taxon>Crustacea</taxon>
        <taxon>Multicrustacea</taxon>
        <taxon>Malacostraca</taxon>
        <taxon>Eumalacostraca</taxon>
        <taxon>Eucarida</taxon>
        <taxon>Decapoda</taxon>
        <taxon>Pleocyemata</taxon>
        <taxon>Anomura</taxon>
        <taxon>Galatheoidea</taxon>
        <taxon>Porcellanidae</taxon>
        <taxon>Petrolisthes</taxon>
    </lineage>
</organism>
<protein>
    <submittedName>
        <fullName evidence="2">Uncharacterized protein</fullName>
    </submittedName>
</protein>
<evidence type="ECO:0000256" key="1">
    <source>
        <dbReference type="SAM" id="MobiDB-lite"/>
    </source>
</evidence>
<proteinExistence type="predicted"/>
<evidence type="ECO:0000313" key="2">
    <source>
        <dbReference type="EMBL" id="KAK4310353.1"/>
    </source>
</evidence>
<dbReference type="EMBL" id="JAWZYT010001646">
    <property type="protein sequence ID" value="KAK4310353.1"/>
    <property type="molecule type" value="Genomic_DNA"/>
</dbReference>
<sequence>MVEHLAIAAPVQGQQQAHKYSNTIPPADEGEDKFVPYTYIIEYIHSYQDDTLVPSPTSTRQQRSMAHSHIPTSAHPHTRHNPPRLISEDVYKKVEILIEEGYDRGTYDHRGYDKVNTHWDDHLKHHYKSYVGHMLGKEGTDD</sequence>
<gene>
    <name evidence="2" type="ORF">Pmani_018073</name>
</gene>
<feature type="region of interest" description="Disordered" evidence="1">
    <location>
        <begin position="52"/>
        <end position="83"/>
    </location>
</feature>
<name>A0AAE1U4U1_9EUCA</name>
<dbReference type="AlphaFoldDB" id="A0AAE1U4U1"/>
<reference evidence="2" key="1">
    <citation type="submission" date="2023-11" db="EMBL/GenBank/DDBJ databases">
        <title>Genome assemblies of two species of porcelain crab, Petrolisthes cinctipes and Petrolisthes manimaculis (Anomura: Porcellanidae).</title>
        <authorList>
            <person name="Angst P."/>
        </authorList>
    </citation>
    <scope>NUCLEOTIDE SEQUENCE</scope>
    <source>
        <strain evidence="2">PB745_02</strain>
        <tissue evidence="2">Gill</tissue>
    </source>
</reference>
<keyword evidence="3" id="KW-1185">Reference proteome</keyword>
<dbReference type="Proteomes" id="UP001292094">
    <property type="component" value="Unassembled WGS sequence"/>
</dbReference>
<feature type="compositionally biased region" description="Polar residues" evidence="1">
    <location>
        <begin position="54"/>
        <end position="65"/>
    </location>
</feature>
<evidence type="ECO:0000313" key="3">
    <source>
        <dbReference type="Proteomes" id="UP001292094"/>
    </source>
</evidence>
<comment type="caution">
    <text evidence="2">The sequence shown here is derived from an EMBL/GenBank/DDBJ whole genome shotgun (WGS) entry which is preliminary data.</text>
</comment>